<keyword evidence="2" id="KW-0966">Cell projection</keyword>
<dbReference type="AlphaFoldDB" id="A0A0H3KX20"/>
<dbReference type="HOGENOM" id="CLU_140250_0_0_6"/>
<keyword evidence="1" id="KW-0732">Signal</keyword>
<dbReference type="RefSeq" id="WP_014593901.1">
    <property type="nucleotide sequence ID" value="NC_017531.2"/>
</dbReference>
<dbReference type="KEGG" id="paj:PAJ_1533"/>
<name>A0A0H3KX20_PANAA</name>
<dbReference type="eggNOG" id="ENOG50335F2">
    <property type="taxonomic scope" value="Bacteria"/>
</dbReference>
<proteinExistence type="predicted"/>
<evidence type="ECO:0000313" key="2">
    <source>
        <dbReference type="EMBL" id="BAK11613.1"/>
    </source>
</evidence>
<feature type="signal peptide" evidence="1">
    <location>
        <begin position="1"/>
        <end position="17"/>
    </location>
</feature>
<keyword evidence="2" id="KW-0969">Cilium</keyword>
<dbReference type="OrthoDB" id="6521367at2"/>
<reference evidence="3" key="1">
    <citation type="journal article" date="2012" name="Appl. Microbiol. Biotechnol.">
        <title>The complete genome sequence of Pantoea ananatis AJ13355, an organism with great biotechnological potential.</title>
        <authorList>
            <person name="Hara Y."/>
            <person name="Kadotani N."/>
            <person name="Izui H."/>
            <person name="Katashkina J.I."/>
            <person name="Kuvaeva T.M."/>
            <person name="Andreeva I.G."/>
            <person name="Golubeva L.I."/>
            <person name="Malko D.B."/>
            <person name="Makeev V.J."/>
            <person name="Mashko S.V."/>
            <person name="Kozlov Y.I."/>
        </authorList>
    </citation>
    <scope>NUCLEOTIDE SEQUENCE [LARGE SCALE GENOMIC DNA]</scope>
    <source>
        <strain evidence="3">AJ13355</strain>
    </source>
</reference>
<organism evidence="2 3">
    <name type="scientific">Pantoea ananatis (strain AJ13355)</name>
    <dbReference type="NCBI Taxonomy" id="932677"/>
    <lineage>
        <taxon>Bacteria</taxon>
        <taxon>Pseudomonadati</taxon>
        <taxon>Pseudomonadota</taxon>
        <taxon>Gammaproteobacteria</taxon>
        <taxon>Enterobacterales</taxon>
        <taxon>Erwiniaceae</taxon>
        <taxon>Pantoea</taxon>
    </lineage>
</organism>
<evidence type="ECO:0000256" key="1">
    <source>
        <dbReference type="SAM" id="SignalP"/>
    </source>
</evidence>
<gene>
    <name evidence="2" type="primary">flhE</name>
    <name evidence="2" type="ordered locus">PAJ_1533</name>
</gene>
<accession>A0A0H3KX20</accession>
<feature type="chain" id="PRO_5002614213" evidence="1">
    <location>
        <begin position="18"/>
        <end position="130"/>
    </location>
</feature>
<keyword evidence="2" id="KW-0282">Flagellum</keyword>
<dbReference type="Proteomes" id="UP000006690">
    <property type="component" value="Chromosome"/>
</dbReference>
<dbReference type="EMBL" id="AP012032">
    <property type="protein sequence ID" value="BAK11613.1"/>
    <property type="molecule type" value="Genomic_DNA"/>
</dbReference>
<evidence type="ECO:0000313" key="3">
    <source>
        <dbReference type="Proteomes" id="UP000006690"/>
    </source>
</evidence>
<dbReference type="InterPro" id="IPR009420">
    <property type="entry name" value="FlhE"/>
</dbReference>
<dbReference type="PATRIC" id="fig|932677.3.peg.1786"/>
<sequence>MRSMMLFALLLPLFAQATDGAWSASAAGPLMANRGSWQSSQPLTPPGDVKGAMTVVNWRYQLTRPAPSGLQVRLCAAQRCTELDGANGATRGLTGVTADETLHMVFGFAGSGSLPPGLKVVSTDVTVNYQ</sequence>
<dbReference type="Pfam" id="PF06366">
    <property type="entry name" value="FlhE"/>
    <property type="match status" value="1"/>
</dbReference>
<protein>
    <submittedName>
        <fullName evidence="2">Flagellar protein FlhE</fullName>
    </submittedName>
</protein>